<proteinExistence type="predicted"/>
<keyword evidence="3" id="KW-1185">Reference proteome</keyword>
<dbReference type="SUPFAM" id="SSF53756">
    <property type="entry name" value="UDP-Glycosyltransferase/glycogen phosphorylase"/>
    <property type="match status" value="1"/>
</dbReference>
<dbReference type="Pfam" id="PF13692">
    <property type="entry name" value="Glyco_trans_1_4"/>
    <property type="match status" value="1"/>
</dbReference>
<dbReference type="PANTHER" id="PTHR45947">
    <property type="entry name" value="SULFOQUINOVOSYL TRANSFERASE SQD2"/>
    <property type="match status" value="1"/>
</dbReference>
<sequence>MRVAYVSMDPGIPVFGTKGASIHVQAMLRAFLAMGADVTLISPRIAGDAVLPVRTVALPMAEGCRTTALLAANDTLAATLAAEGPFDLIYERHALYAHAAMDHAAAFGIPSVLEINAPLIEEQSRHRSLSHPDEAARTTRASLQAAGAVVAVSPAVADYARAHGAARVAVIPNAIDADRQALPHVPGPFTVGFLGSLRPWHDIGVLLDAMALLQARMPAHLLIIGDGPDRDRLAPRLTAIGAEVTGMVPHADLPRHLARLDVGVAPFSATQPFYFSPLKLFDYMGAALPIVASRVGDMEALLDHGRLGLTVPPDDPAALADALDRLAGDAALRDTLGRAARAHVMAHHTWDRVAAQVLDLAGLRVPA</sequence>
<reference evidence="2 3" key="1">
    <citation type="submission" date="2019-04" db="EMBL/GenBank/DDBJ databases">
        <authorList>
            <person name="Li J."/>
        </authorList>
    </citation>
    <scope>NUCLEOTIDE SEQUENCE [LARGE SCALE GENOMIC DNA]</scope>
    <source>
        <strain evidence="2 3">CCTCC AB2016182</strain>
    </source>
</reference>
<dbReference type="GO" id="GO:0016757">
    <property type="term" value="F:glycosyltransferase activity"/>
    <property type="evidence" value="ECO:0007669"/>
    <property type="project" value="UniProtKB-ARBA"/>
</dbReference>
<dbReference type="EMBL" id="SUNH01000012">
    <property type="protein sequence ID" value="TJZ84351.1"/>
    <property type="molecule type" value="Genomic_DNA"/>
</dbReference>
<feature type="domain" description="Glycosyltransferase subfamily 4-like N-terminal" evidence="1">
    <location>
        <begin position="19"/>
        <end position="179"/>
    </location>
</feature>
<dbReference type="AlphaFoldDB" id="A0A4U0QQV2"/>
<dbReference type="RefSeq" id="WP_136856529.1">
    <property type="nucleotide sequence ID" value="NZ_SUNH01000012.1"/>
</dbReference>
<keyword evidence="2" id="KW-0808">Transferase</keyword>
<dbReference type="Gene3D" id="3.40.50.2000">
    <property type="entry name" value="Glycogen Phosphorylase B"/>
    <property type="match status" value="2"/>
</dbReference>
<protein>
    <submittedName>
        <fullName evidence="2">Glycosyltransferase family 4 protein</fullName>
    </submittedName>
</protein>
<evidence type="ECO:0000313" key="2">
    <source>
        <dbReference type="EMBL" id="TJZ84351.1"/>
    </source>
</evidence>
<name>A0A4U0QQV2_9RHOB</name>
<dbReference type="InterPro" id="IPR028098">
    <property type="entry name" value="Glyco_trans_4-like_N"/>
</dbReference>
<dbReference type="OrthoDB" id="9790710at2"/>
<gene>
    <name evidence="2" type="ORF">FA740_09455</name>
</gene>
<dbReference type="CDD" id="cd03801">
    <property type="entry name" value="GT4_PimA-like"/>
    <property type="match status" value="1"/>
</dbReference>
<comment type="caution">
    <text evidence="2">The sequence shown here is derived from an EMBL/GenBank/DDBJ whole genome shotgun (WGS) entry which is preliminary data.</text>
</comment>
<accession>A0A4U0QQV2</accession>
<organism evidence="2 3">
    <name type="scientific">Paracoccus hibiscisoli</name>
    <dbReference type="NCBI Taxonomy" id="2023261"/>
    <lineage>
        <taxon>Bacteria</taxon>
        <taxon>Pseudomonadati</taxon>
        <taxon>Pseudomonadota</taxon>
        <taxon>Alphaproteobacteria</taxon>
        <taxon>Rhodobacterales</taxon>
        <taxon>Paracoccaceae</taxon>
        <taxon>Paracoccus</taxon>
    </lineage>
</organism>
<dbReference type="Pfam" id="PF13439">
    <property type="entry name" value="Glyco_transf_4"/>
    <property type="match status" value="1"/>
</dbReference>
<dbReference type="InterPro" id="IPR050194">
    <property type="entry name" value="Glycosyltransferase_grp1"/>
</dbReference>
<evidence type="ECO:0000313" key="3">
    <source>
        <dbReference type="Proteomes" id="UP000306223"/>
    </source>
</evidence>
<dbReference type="PANTHER" id="PTHR45947:SF3">
    <property type="entry name" value="SULFOQUINOVOSYL TRANSFERASE SQD2"/>
    <property type="match status" value="1"/>
</dbReference>
<evidence type="ECO:0000259" key="1">
    <source>
        <dbReference type="Pfam" id="PF13439"/>
    </source>
</evidence>
<dbReference type="Proteomes" id="UP000306223">
    <property type="component" value="Unassembled WGS sequence"/>
</dbReference>